<dbReference type="EMBL" id="JAUOTP010000001">
    <property type="protein sequence ID" value="MDO6413416.1"/>
    <property type="molecule type" value="Genomic_DNA"/>
</dbReference>
<dbReference type="Pfam" id="PF04940">
    <property type="entry name" value="BLUF"/>
    <property type="match status" value="1"/>
</dbReference>
<feature type="domain" description="BLUF" evidence="1">
    <location>
        <begin position="1"/>
        <end position="92"/>
    </location>
</feature>
<accession>A0ABT8Y511</accession>
<name>A0ABT8Y511_9SPHN</name>
<proteinExistence type="predicted"/>
<protein>
    <submittedName>
        <fullName evidence="2">BLUF domain-containing protein</fullName>
    </submittedName>
</protein>
<keyword evidence="3" id="KW-1185">Reference proteome</keyword>
<organism evidence="2 3">
    <name type="scientific">Sphingomonas natans</name>
    <dbReference type="NCBI Taxonomy" id="3063330"/>
    <lineage>
        <taxon>Bacteria</taxon>
        <taxon>Pseudomonadati</taxon>
        <taxon>Pseudomonadota</taxon>
        <taxon>Alphaproteobacteria</taxon>
        <taxon>Sphingomonadales</taxon>
        <taxon>Sphingomonadaceae</taxon>
        <taxon>Sphingomonas</taxon>
    </lineage>
</organism>
<dbReference type="InterPro" id="IPR007024">
    <property type="entry name" value="BLUF_domain"/>
</dbReference>
<gene>
    <name evidence="2" type="ORF">Q4F19_03385</name>
</gene>
<dbReference type="SMART" id="SM01034">
    <property type="entry name" value="BLUF"/>
    <property type="match status" value="1"/>
</dbReference>
<dbReference type="Proteomes" id="UP001169764">
    <property type="component" value="Unassembled WGS sequence"/>
</dbReference>
<sequence length="138" mass="14779">MLQLTYISSAVGPCAESDVDAILKTARRNNVILGVTGLLLFDGRRFLQTLEGETASVNAAYQRIRNDPRHRAIVQLSSKETKARAFGDWAMAAQCISAGPGVVAQVDALTETVADPNLRETFRGFARVRAAALTASSA</sequence>
<dbReference type="SUPFAM" id="SSF54975">
    <property type="entry name" value="Acylphosphatase/BLUF domain-like"/>
    <property type="match status" value="1"/>
</dbReference>
<comment type="caution">
    <text evidence="2">The sequence shown here is derived from an EMBL/GenBank/DDBJ whole genome shotgun (WGS) entry which is preliminary data.</text>
</comment>
<evidence type="ECO:0000313" key="2">
    <source>
        <dbReference type="EMBL" id="MDO6413416.1"/>
    </source>
</evidence>
<evidence type="ECO:0000259" key="1">
    <source>
        <dbReference type="PROSITE" id="PS50925"/>
    </source>
</evidence>
<reference evidence="2" key="1">
    <citation type="submission" date="2023-07" db="EMBL/GenBank/DDBJ databases">
        <authorList>
            <person name="Kim M."/>
        </authorList>
    </citation>
    <scope>NUCLEOTIDE SEQUENCE</scope>
    <source>
        <strain evidence="2">BIUV-7</strain>
    </source>
</reference>
<dbReference type="InterPro" id="IPR036046">
    <property type="entry name" value="Acylphosphatase-like_dom_sf"/>
</dbReference>
<dbReference type="RefSeq" id="WP_303539787.1">
    <property type="nucleotide sequence ID" value="NZ_JAUOTP010000001.1"/>
</dbReference>
<dbReference type="PROSITE" id="PS50925">
    <property type="entry name" value="BLUF"/>
    <property type="match status" value="1"/>
</dbReference>
<dbReference type="Gene3D" id="3.30.70.100">
    <property type="match status" value="1"/>
</dbReference>
<evidence type="ECO:0000313" key="3">
    <source>
        <dbReference type="Proteomes" id="UP001169764"/>
    </source>
</evidence>